<dbReference type="SUPFAM" id="SSF51735">
    <property type="entry name" value="NAD(P)-binding Rossmann-fold domains"/>
    <property type="match status" value="2"/>
</dbReference>
<reference evidence="1 2" key="2">
    <citation type="submission" date="2020-03" db="EMBL/GenBank/DDBJ databases">
        <title>Bacillus aquiflavi sp. nov., isolated from yellow water of strong flavor Chinese baijiu in Yibin region of China.</title>
        <authorList>
            <person name="Xie J."/>
        </authorList>
    </citation>
    <scope>NUCLEOTIDE SEQUENCE [LARGE SCALE GENOMIC DNA]</scope>
    <source>
        <strain evidence="1 2">Gsoil 114</strain>
    </source>
</reference>
<organism evidence="1 2">
    <name type="scientific">Heyndrickxia ginsengihumi</name>
    <dbReference type="NCBI Taxonomy" id="363870"/>
    <lineage>
        <taxon>Bacteria</taxon>
        <taxon>Bacillati</taxon>
        <taxon>Bacillota</taxon>
        <taxon>Bacilli</taxon>
        <taxon>Bacillales</taxon>
        <taxon>Bacillaceae</taxon>
        <taxon>Heyndrickxia</taxon>
    </lineage>
</organism>
<dbReference type="AlphaFoldDB" id="A0A6M0P4G8"/>
<accession>A0A6M0P4G8</accession>
<evidence type="ECO:0000313" key="1">
    <source>
        <dbReference type="EMBL" id="NEY18839.1"/>
    </source>
</evidence>
<proteinExistence type="predicted"/>
<dbReference type="RefSeq" id="WP_025727513.1">
    <property type="nucleotide sequence ID" value="NZ_JAAIWK010000002.1"/>
</dbReference>
<dbReference type="InterPro" id="IPR036291">
    <property type="entry name" value="NAD(P)-bd_dom_sf"/>
</dbReference>
<reference evidence="1 2" key="1">
    <citation type="submission" date="2020-02" db="EMBL/GenBank/DDBJ databases">
        <authorList>
            <person name="Feng H."/>
        </authorList>
    </citation>
    <scope>NUCLEOTIDE SEQUENCE [LARGE SCALE GENOMIC DNA]</scope>
    <source>
        <strain evidence="1 2">Gsoil 114</strain>
    </source>
</reference>
<dbReference type="Gene3D" id="3.40.50.720">
    <property type="entry name" value="NAD(P)-binding Rossmann-like Domain"/>
    <property type="match status" value="1"/>
</dbReference>
<gene>
    <name evidence="1" type="ORF">G4D61_02505</name>
</gene>
<dbReference type="Proteomes" id="UP000476934">
    <property type="component" value="Unassembled WGS sequence"/>
</dbReference>
<dbReference type="EMBL" id="JAAIWK010000002">
    <property type="protein sequence ID" value="NEY18839.1"/>
    <property type="molecule type" value="Genomic_DNA"/>
</dbReference>
<keyword evidence="2" id="KW-1185">Reference proteome</keyword>
<protein>
    <submittedName>
        <fullName evidence="1">NAD(P)-dependent oxidoreductase</fullName>
    </submittedName>
</protein>
<name>A0A6M0P4G8_9BACI</name>
<sequence length="259" mass="30667">MEYALVFGAQQFIGFELCKALVNQGYEVLAIDEQQQEEMLENNKWMEIGRNANLQYREIGESIELQDNMICFLPIYDYYIVEKKDILQKVYSKLEDMMDAIHKVVVISPTQCFKSEWEEKWCSDILKKDVIFHQIYVPTLYGPWQPQSLLFHQLISGNLQLDYKDDPSDAIFIEDAVNTIISLLEDRQDQQQTIMLQNEAENRWEELAHEIDHSFHIENRERKQRVILEDGKIKIISVKESIPFHEALRLQMKQMKSCL</sequence>
<comment type="caution">
    <text evidence="1">The sequence shown here is derived from an EMBL/GenBank/DDBJ whole genome shotgun (WGS) entry which is preliminary data.</text>
</comment>
<evidence type="ECO:0000313" key="2">
    <source>
        <dbReference type="Proteomes" id="UP000476934"/>
    </source>
</evidence>